<dbReference type="Proteomes" id="UP000367825">
    <property type="component" value="Unassembled WGS sequence"/>
</dbReference>
<keyword evidence="2" id="KW-1185">Reference proteome</keyword>
<evidence type="ECO:0000313" key="1">
    <source>
        <dbReference type="EMBL" id="VVE28176.1"/>
    </source>
</evidence>
<accession>A0A5E4WYL3</accession>
<name>A0A5E4WYL3_9BURK</name>
<organism evidence="1 2">
    <name type="scientific">Pandoraea nosoerga</name>
    <dbReference type="NCBI Taxonomy" id="2508296"/>
    <lineage>
        <taxon>Bacteria</taxon>
        <taxon>Pseudomonadati</taxon>
        <taxon>Pseudomonadota</taxon>
        <taxon>Betaproteobacteria</taxon>
        <taxon>Burkholderiales</taxon>
        <taxon>Burkholderiaceae</taxon>
        <taxon>Pandoraea</taxon>
    </lineage>
</organism>
<evidence type="ECO:0000313" key="2">
    <source>
        <dbReference type="Proteomes" id="UP000367825"/>
    </source>
</evidence>
<gene>
    <name evidence="1" type="ORF">PNO31109_03489</name>
</gene>
<sequence length="37" mass="4292">MQLNSENFPVQSGKLRHFCIQNRIQKILAAETFVAMQ</sequence>
<proteinExistence type="predicted"/>
<dbReference type="AlphaFoldDB" id="A0A5E4WYL3"/>
<reference evidence="1 2" key="1">
    <citation type="submission" date="2019-08" db="EMBL/GenBank/DDBJ databases">
        <authorList>
            <person name="Peeters C."/>
        </authorList>
    </citation>
    <scope>NUCLEOTIDE SEQUENCE [LARGE SCALE GENOMIC DNA]</scope>
    <source>
        <strain evidence="1 2">LMG 31109</strain>
    </source>
</reference>
<protein>
    <submittedName>
        <fullName evidence="1">Uncharacterized protein</fullName>
    </submittedName>
</protein>
<dbReference type="EMBL" id="CABPSC010000014">
    <property type="protein sequence ID" value="VVE28176.1"/>
    <property type="molecule type" value="Genomic_DNA"/>
</dbReference>